<dbReference type="EC" id="1.1.1.3" evidence="4 10"/>
<gene>
    <name evidence="14" type="ORF">I5L79_23000</name>
</gene>
<evidence type="ECO:0000256" key="9">
    <source>
        <dbReference type="ARBA" id="ARBA00023167"/>
    </source>
</evidence>
<feature type="domain" description="Aspartate/homoserine dehydrogenase NAD-binding" evidence="13">
    <location>
        <begin position="12"/>
        <end position="122"/>
    </location>
</feature>
<dbReference type="NCBIfam" id="NF004976">
    <property type="entry name" value="PRK06349.1"/>
    <property type="match status" value="1"/>
</dbReference>
<dbReference type="PANTHER" id="PTHR43331">
    <property type="entry name" value="HOMOSERINE DEHYDROGENASE"/>
    <property type="match status" value="1"/>
</dbReference>
<dbReference type="SUPFAM" id="SSF51735">
    <property type="entry name" value="NAD(P)-binding Rossmann-fold domains"/>
    <property type="match status" value="1"/>
</dbReference>
<comment type="pathway">
    <text evidence="2 10">Amino-acid biosynthesis; L-methionine biosynthesis via de novo pathway; L-homoserine from L-aspartate: step 3/3.</text>
</comment>
<dbReference type="Proteomes" id="UP000601099">
    <property type="component" value="Unassembled WGS sequence"/>
</dbReference>
<dbReference type="EMBL" id="JADWYK010000027">
    <property type="protein sequence ID" value="MBG8556433.1"/>
    <property type="molecule type" value="Genomic_DNA"/>
</dbReference>
<evidence type="ECO:0000259" key="12">
    <source>
        <dbReference type="Pfam" id="PF00742"/>
    </source>
</evidence>
<keyword evidence="6 10" id="KW-0028">Amino-acid biosynthesis</keyword>
<evidence type="ECO:0000256" key="1">
    <source>
        <dbReference type="ARBA" id="ARBA00005056"/>
    </source>
</evidence>
<evidence type="ECO:0000256" key="4">
    <source>
        <dbReference type="ARBA" id="ARBA00013213"/>
    </source>
</evidence>
<keyword evidence="15" id="KW-1185">Reference proteome</keyword>
<dbReference type="InterPro" id="IPR001342">
    <property type="entry name" value="HDH_cat"/>
</dbReference>
<comment type="caution">
    <text evidence="14">The sequence shown here is derived from an EMBL/GenBank/DDBJ whole genome shotgun (WGS) entry which is preliminary data.</text>
</comment>
<dbReference type="InterPro" id="IPR019811">
    <property type="entry name" value="HDH_CS"/>
</dbReference>
<protein>
    <recommendedName>
        <fullName evidence="5 10">Homoserine dehydrogenase</fullName>
        <ecNumber evidence="4 10">1.1.1.3</ecNumber>
    </recommendedName>
</protein>
<dbReference type="Pfam" id="PF00742">
    <property type="entry name" value="Homoserine_dh"/>
    <property type="match status" value="1"/>
</dbReference>
<keyword evidence="8 10" id="KW-0560">Oxidoreductase</keyword>
<organism evidence="14 15">
    <name type="scientific">Hymenobacter guriensis</name>
    <dbReference type="NCBI Taxonomy" id="2793065"/>
    <lineage>
        <taxon>Bacteria</taxon>
        <taxon>Pseudomonadati</taxon>
        <taxon>Bacteroidota</taxon>
        <taxon>Cytophagia</taxon>
        <taxon>Cytophagales</taxon>
        <taxon>Hymenobacteraceae</taxon>
        <taxon>Hymenobacter</taxon>
    </lineage>
</organism>
<keyword evidence="9 10" id="KW-0486">Methionine biosynthesis</keyword>
<accession>A0ABS0L8F0</accession>
<dbReference type="Gene3D" id="3.30.360.10">
    <property type="entry name" value="Dihydrodipicolinate Reductase, domain 2"/>
    <property type="match status" value="1"/>
</dbReference>
<comment type="similarity">
    <text evidence="3 11">Belongs to the homoserine dehydrogenase family.</text>
</comment>
<keyword evidence="10" id="KW-0521">NADP</keyword>
<evidence type="ECO:0000256" key="11">
    <source>
        <dbReference type="RuleBase" id="RU004171"/>
    </source>
</evidence>
<evidence type="ECO:0000313" key="14">
    <source>
        <dbReference type="EMBL" id="MBG8556433.1"/>
    </source>
</evidence>
<sequence length="429" mass="46446">MNRNDIRIGLFGFGVVGQGLHTVLERTPGLRARIGRIGVKDRTKARNLPAELFTFDRDEVLDDPTLNVIVELIDDADEAYRIVTGALRRGKAVVTANKKMLAEHLQELIDLQRETNTPLLYEAAACASLPVIRNLEEYYDTDLLEAVEGIINGSTNYILTAMHRDALTFAAALRKAQELGFAESNPALDVEGLDARNKLVLLLAHAFGLVARPEDILAVGIAGISELASSYAREKGLVLKLVAEARRLPNGGVAAAVLPTLVRPEHELARVQDEYNGLITQSNFADRQFFLGKGAGAVPTASAVLSDLSALTYGYRYEYKKLHQESTLALTPAAAEADVLVTFGAEHAPDRADFSAVHEYFHSQQLGYYLTGTIGLERLAQAAWLRLPGISIVRLPAPLRAVAPAPVPAPETSTIVQAAWATDVAVSPL</sequence>
<proteinExistence type="inferred from homology"/>
<evidence type="ECO:0000256" key="5">
    <source>
        <dbReference type="ARBA" id="ARBA00013376"/>
    </source>
</evidence>
<evidence type="ECO:0000256" key="7">
    <source>
        <dbReference type="ARBA" id="ARBA00022697"/>
    </source>
</evidence>
<dbReference type="Pfam" id="PF03447">
    <property type="entry name" value="NAD_binding_3"/>
    <property type="match status" value="1"/>
</dbReference>
<evidence type="ECO:0000259" key="13">
    <source>
        <dbReference type="Pfam" id="PF03447"/>
    </source>
</evidence>
<name>A0ABS0L8F0_9BACT</name>
<dbReference type="PANTHER" id="PTHR43331:SF1">
    <property type="entry name" value="HOMOSERINE DEHYDROGENASE"/>
    <property type="match status" value="1"/>
</dbReference>
<dbReference type="Gene3D" id="3.40.50.720">
    <property type="entry name" value="NAD(P)-binding Rossmann-like Domain"/>
    <property type="match status" value="1"/>
</dbReference>
<evidence type="ECO:0000256" key="2">
    <source>
        <dbReference type="ARBA" id="ARBA00005062"/>
    </source>
</evidence>
<evidence type="ECO:0000256" key="10">
    <source>
        <dbReference type="RuleBase" id="RU000579"/>
    </source>
</evidence>
<reference evidence="14 15" key="1">
    <citation type="submission" date="2020-11" db="EMBL/GenBank/DDBJ databases">
        <title>Hymenobacter sp.</title>
        <authorList>
            <person name="Kim M.K."/>
        </authorList>
    </citation>
    <scope>NUCLEOTIDE SEQUENCE [LARGE SCALE GENOMIC DNA]</scope>
    <source>
        <strain evidence="14 15">BT594</strain>
    </source>
</reference>
<comment type="pathway">
    <text evidence="1 10">Amino-acid biosynthesis; L-threonine biosynthesis; L-threonine from L-aspartate: step 3/5.</text>
</comment>
<dbReference type="RefSeq" id="WP_196957451.1">
    <property type="nucleotide sequence ID" value="NZ_JADWYK010000027.1"/>
</dbReference>
<evidence type="ECO:0000256" key="3">
    <source>
        <dbReference type="ARBA" id="ARBA00006753"/>
    </source>
</evidence>
<dbReference type="InterPro" id="IPR005106">
    <property type="entry name" value="Asp/hSer_DH_NAD-bd"/>
</dbReference>
<feature type="domain" description="Homoserine dehydrogenase catalytic" evidence="12">
    <location>
        <begin position="130"/>
        <end position="308"/>
    </location>
</feature>
<evidence type="ECO:0000256" key="6">
    <source>
        <dbReference type="ARBA" id="ARBA00022605"/>
    </source>
</evidence>
<evidence type="ECO:0000313" key="15">
    <source>
        <dbReference type="Proteomes" id="UP000601099"/>
    </source>
</evidence>
<dbReference type="PROSITE" id="PS01042">
    <property type="entry name" value="HOMOSER_DHGENASE"/>
    <property type="match status" value="1"/>
</dbReference>
<dbReference type="InterPro" id="IPR036291">
    <property type="entry name" value="NAD(P)-bd_dom_sf"/>
</dbReference>
<dbReference type="GO" id="GO:0004412">
    <property type="term" value="F:homoserine dehydrogenase activity"/>
    <property type="evidence" value="ECO:0007669"/>
    <property type="project" value="UniProtKB-EC"/>
</dbReference>
<keyword evidence="7 10" id="KW-0791">Threonine biosynthesis</keyword>
<comment type="catalytic activity">
    <reaction evidence="10">
        <text>L-homoserine + NADP(+) = L-aspartate 4-semialdehyde + NADPH + H(+)</text>
        <dbReference type="Rhea" id="RHEA:15761"/>
        <dbReference type="ChEBI" id="CHEBI:15378"/>
        <dbReference type="ChEBI" id="CHEBI:57476"/>
        <dbReference type="ChEBI" id="CHEBI:57783"/>
        <dbReference type="ChEBI" id="CHEBI:58349"/>
        <dbReference type="ChEBI" id="CHEBI:537519"/>
        <dbReference type="EC" id="1.1.1.3"/>
    </reaction>
</comment>
<evidence type="ECO:0000256" key="8">
    <source>
        <dbReference type="ARBA" id="ARBA00023002"/>
    </source>
</evidence>
<dbReference type="SUPFAM" id="SSF55347">
    <property type="entry name" value="Glyceraldehyde-3-phosphate dehydrogenase-like, C-terminal domain"/>
    <property type="match status" value="1"/>
</dbReference>